<name>A0A9P3C3T9_ASPVI</name>
<sequence length="231" mass="24894">MSSFTIQVLNESNNNQVYYLFYKPFSGVGYTPLACVTQKSATITNTKTATFTINLPTAVVYGASHNQPLGSGVNVSIQESTVIKPPEVVPVSLQNNNPYFPPPKQETSAGNWATISTQEYKTDPNAHVFCGLGVVSHGSEEIIPSCVWEIQPKSTYPIPNPPQQPVFYISNDASLDVGAITAKTSADATVDFTGTGDNFCLVTQLSNNTFKVDPPSDLKQQRALGRGTRGI</sequence>
<comment type="caution">
    <text evidence="2">The sequence shown here is derived from an EMBL/GenBank/DDBJ whole genome shotgun (WGS) entry which is preliminary data.</text>
</comment>
<dbReference type="AlphaFoldDB" id="A0A9P3C3T9"/>
<feature type="region of interest" description="Disordered" evidence="1">
    <location>
        <begin position="212"/>
        <end position="231"/>
    </location>
</feature>
<evidence type="ECO:0000256" key="1">
    <source>
        <dbReference type="SAM" id="MobiDB-lite"/>
    </source>
</evidence>
<proteinExistence type="predicted"/>
<dbReference type="GeneID" id="66935496"/>
<reference evidence="2 3" key="1">
    <citation type="submission" date="2021-02" db="EMBL/GenBank/DDBJ databases">
        <title>Pan-genome distribution and transcriptional activeness of fungal secondary metabolism genes in Aspergillus section Fumigati.</title>
        <authorList>
            <person name="Takahashi H."/>
            <person name="Umemura M."/>
            <person name="Ninomiya A."/>
            <person name="Kusuya Y."/>
            <person name="Urayama S."/>
            <person name="Shimizu M."/>
            <person name="Watanabe A."/>
            <person name="Kamei K."/>
            <person name="Yaguchi T."/>
            <person name="Hagiwara D."/>
        </authorList>
    </citation>
    <scope>NUCLEOTIDE SEQUENCE [LARGE SCALE GENOMIC DNA]</scope>
    <source>
        <strain evidence="2 3">IFM 47045</strain>
    </source>
</reference>
<evidence type="ECO:0000313" key="3">
    <source>
        <dbReference type="Proteomes" id="UP000710440"/>
    </source>
</evidence>
<organism evidence="2 3">
    <name type="scientific">Aspergillus viridinutans</name>
    <dbReference type="NCBI Taxonomy" id="75553"/>
    <lineage>
        <taxon>Eukaryota</taxon>
        <taxon>Fungi</taxon>
        <taxon>Dikarya</taxon>
        <taxon>Ascomycota</taxon>
        <taxon>Pezizomycotina</taxon>
        <taxon>Eurotiomycetes</taxon>
        <taxon>Eurotiomycetidae</taxon>
        <taxon>Eurotiales</taxon>
        <taxon>Aspergillaceae</taxon>
        <taxon>Aspergillus</taxon>
        <taxon>Aspergillus subgen. Fumigati</taxon>
    </lineage>
</organism>
<dbReference type="EMBL" id="BOPL01000005">
    <property type="protein sequence ID" value="GIK03444.1"/>
    <property type="molecule type" value="Genomic_DNA"/>
</dbReference>
<dbReference type="RefSeq" id="XP_043126630.1">
    <property type="nucleotide sequence ID" value="XM_043270695.1"/>
</dbReference>
<keyword evidence="3" id="KW-1185">Reference proteome</keyword>
<dbReference type="OrthoDB" id="4447065at2759"/>
<protein>
    <submittedName>
        <fullName evidence="2">Uncharacterized protein</fullName>
    </submittedName>
</protein>
<evidence type="ECO:0000313" key="2">
    <source>
        <dbReference type="EMBL" id="GIK03444.1"/>
    </source>
</evidence>
<dbReference type="Proteomes" id="UP000710440">
    <property type="component" value="Unassembled WGS sequence"/>
</dbReference>
<accession>A0A9P3C3T9</accession>
<gene>
    <name evidence="2" type="ORF">Aspvir_007514</name>
</gene>